<feature type="transmembrane region" description="Helical" evidence="1">
    <location>
        <begin position="44"/>
        <end position="62"/>
    </location>
</feature>
<protein>
    <submittedName>
        <fullName evidence="2">Uncharacterized protein</fullName>
    </submittedName>
</protein>
<evidence type="ECO:0000256" key="1">
    <source>
        <dbReference type="SAM" id="Phobius"/>
    </source>
</evidence>
<keyword evidence="1" id="KW-1133">Transmembrane helix</keyword>
<comment type="caution">
    <text evidence="2">The sequence shown here is derived from an EMBL/GenBank/DDBJ whole genome shotgun (WGS) entry which is preliminary data.</text>
</comment>
<dbReference type="OrthoDB" id="7876318at2"/>
<dbReference type="RefSeq" id="WP_124966151.1">
    <property type="nucleotide sequence ID" value="NZ_RRAZ01000028.1"/>
</dbReference>
<keyword evidence="1" id="KW-0812">Transmembrane</keyword>
<evidence type="ECO:0000313" key="2">
    <source>
        <dbReference type="EMBL" id="RRH71980.1"/>
    </source>
</evidence>
<keyword evidence="1" id="KW-0472">Membrane</keyword>
<dbReference type="AlphaFoldDB" id="A0A3P3DCE6"/>
<dbReference type="InterPro" id="IPR057700">
    <property type="entry name" value="DUF7940"/>
</dbReference>
<evidence type="ECO:0000313" key="3">
    <source>
        <dbReference type="Proteomes" id="UP000282125"/>
    </source>
</evidence>
<dbReference type="EMBL" id="RRAZ01000028">
    <property type="protein sequence ID" value="RRH71980.1"/>
    <property type="molecule type" value="Genomic_DNA"/>
</dbReference>
<gene>
    <name evidence="2" type="ORF">EG244_15820</name>
</gene>
<proteinExistence type="predicted"/>
<dbReference type="Pfam" id="PF25612">
    <property type="entry name" value="DUF7940"/>
    <property type="match status" value="1"/>
</dbReference>
<organism evidence="2 3">
    <name type="scientific">Falsigemmobacter faecalis</name>
    <dbReference type="NCBI Taxonomy" id="2488730"/>
    <lineage>
        <taxon>Bacteria</taxon>
        <taxon>Pseudomonadati</taxon>
        <taxon>Pseudomonadota</taxon>
        <taxon>Alphaproteobacteria</taxon>
        <taxon>Rhodobacterales</taxon>
        <taxon>Paracoccaceae</taxon>
        <taxon>Falsigemmobacter</taxon>
    </lineage>
</organism>
<dbReference type="Proteomes" id="UP000282125">
    <property type="component" value="Unassembled WGS sequence"/>
</dbReference>
<keyword evidence="3" id="KW-1185">Reference proteome</keyword>
<accession>A0A3P3DCE6</accession>
<sequence length="68" mass="7480">MRLIPNWRAHLRSYSAMALAALAALPMIWAQVPPELIALIPADWLKWIITGVALAGFVGKFVDQGLPK</sequence>
<reference evidence="2 3" key="1">
    <citation type="submission" date="2018-11" db="EMBL/GenBank/DDBJ databases">
        <title>Gemmobacter sp. nov., YIM 102744-1 draft genome.</title>
        <authorList>
            <person name="Li G."/>
            <person name="Jiang Y."/>
        </authorList>
    </citation>
    <scope>NUCLEOTIDE SEQUENCE [LARGE SCALE GENOMIC DNA]</scope>
    <source>
        <strain evidence="2 3">YIM 102744-1</strain>
    </source>
</reference>
<feature type="transmembrane region" description="Helical" evidence="1">
    <location>
        <begin position="12"/>
        <end position="32"/>
    </location>
</feature>
<name>A0A3P3DCE6_9RHOB</name>